<protein>
    <submittedName>
        <fullName evidence="2">Uncharacterized protein</fullName>
    </submittedName>
</protein>
<keyword evidence="1" id="KW-0472">Membrane</keyword>
<feature type="transmembrane region" description="Helical" evidence="1">
    <location>
        <begin position="58"/>
        <end position="76"/>
    </location>
</feature>
<keyword evidence="3" id="KW-1185">Reference proteome</keyword>
<comment type="caution">
    <text evidence="2">The sequence shown here is derived from an EMBL/GenBank/DDBJ whole genome shotgun (WGS) entry which is preliminary data.</text>
</comment>
<keyword evidence="1" id="KW-0812">Transmembrane</keyword>
<keyword evidence="1" id="KW-1133">Transmembrane helix</keyword>
<dbReference type="Proteomes" id="UP000182062">
    <property type="component" value="Unassembled WGS sequence"/>
</dbReference>
<evidence type="ECO:0000256" key="1">
    <source>
        <dbReference type="SAM" id="Phobius"/>
    </source>
</evidence>
<accession>A0A1J6W8R7</accession>
<gene>
    <name evidence="2" type="ORF">BHE18_14670</name>
</gene>
<name>A0A1J6W8R7_9BACI</name>
<dbReference type="EMBL" id="MINN01000022">
    <property type="protein sequence ID" value="OIU73124.1"/>
    <property type="molecule type" value="Genomic_DNA"/>
</dbReference>
<organism evidence="2 3">
    <name type="scientific">Rossellomorea aquimaris</name>
    <dbReference type="NCBI Taxonomy" id="189382"/>
    <lineage>
        <taxon>Bacteria</taxon>
        <taxon>Bacillati</taxon>
        <taxon>Bacillota</taxon>
        <taxon>Bacilli</taxon>
        <taxon>Bacillales</taxon>
        <taxon>Bacillaceae</taxon>
        <taxon>Rossellomorea</taxon>
    </lineage>
</organism>
<dbReference type="AlphaFoldDB" id="A0A1J6W8R7"/>
<dbReference type="RefSeq" id="WP_071616846.1">
    <property type="nucleotide sequence ID" value="NZ_MINN01000022.1"/>
</dbReference>
<evidence type="ECO:0000313" key="3">
    <source>
        <dbReference type="Proteomes" id="UP000182062"/>
    </source>
</evidence>
<sequence length="81" mass="9245">MKKSISLLAGTLLIISGALLYSFEKMMAYIMWAAHRIGPSSSEGWPSEPDMPSLLENWFVPIFMVLGIYFILKSFFEKHND</sequence>
<dbReference type="OrthoDB" id="2476515at2"/>
<evidence type="ECO:0000313" key="2">
    <source>
        <dbReference type="EMBL" id="OIU73124.1"/>
    </source>
</evidence>
<proteinExistence type="predicted"/>
<reference evidence="2 3" key="1">
    <citation type="submission" date="2016-09" db="EMBL/GenBank/DDBJ databases">
        <title>Bacillus aquimaris SAMM genome sequence reveals colonization and biosurfactant production capacities.</title>
        <authorList>
            <person name="Waghmode S.R."/>
            <person name="Suryavanshi M.V."/>
        </authorList>
    </citation>
    <scope>NUCLEOTIDE SEQUENCE [LARGE SCALE GENOMIC DNA]</scope>
    <source>
        <strain evidence="2 3">SAMM</strain>
    </source>
</reference>